<dbReference type="AlphaFoldDB" id="A0A0C1V334"/>
<name>A0A0C1V334_9BACT</name>
<reference evidence="6" key="2">
    <citation type="journal article" date="2019" name="BMC Genomics">
        <title>Complete genome sequence analysis of the thermoacidophilic verrucomicrobial methanotroph 'Candidatus Methylacidiphilum kamchatkense' strain Kam1 and comparison with its closest relatives.</title>
        <authorList>
            <person name="Kruse T."/>
            <person name="Ratnadevi C.M."/>
            <person name="Erikstad H.A."/>
            <person name="Birkeland N.K."/>
        </authorList>
    </citation>
    <scope>NUCLEOTIDE SEQUENCE</scope>
    <source>
        <strain evidence="6">Kam1</strain>
    </source>
</reference>
<feature type="compositionally biased region" description="Basic and acidic residues" evidence="4">
    <location>
        <begin position="97"/>
        <end position="115"/>
    </location>
</feature>
<gene>
    <name evidence="5" type="ORF">A946_09305</name>
    <name evidence="6" type="ORF">kam1_335</name>
</gene>
<evidence type="ECO:0000256" key="4">
    <source>
        <dbReference type="SAM" id="MobiDB-lite"/>
    </source>
</evidence>
<dbReference type="Proteomes" id="UP000315925">
    <property type="component" value="Chromosome"/>
</dbReference>
<evidence type="ECO:0000256" key="3">
    <source>
        <dbReference type="ARBA" id="ARBA00041148"/>
    </source>
</evidence>
<keyword evidence="7" id="KW-1185">Reference proteome</keyword>
<dbReference type="KEGG" id="mkc:kam1_335"/>
<comment type="subunit">
    <text evidence="2">Associates exclusively with 100S ribosomes, which are dimers of 70S ribosomes.</text>
</comment>
<dbReference type="InterPro" id="IPR003489">
    <property type="entry name" value="RHF/RaiA"/>
</dbReference>
<evidence type="ECO:0000313" key="5">
    <source>
        <dbReference type="EMBL" id="KIE58095.1"/>
    </source>
</evidence>
<dbReference type="Proteomes" id="UP000031594">
    <property type="component" value="Unassembled WGS sequence"/>
</dbReference>
<protein>
    <recommendedName>
        <fullName evidence="3">Ribosome hibernation promoting factor</fullName>
    </recommendedName>
</protein>
<dbReference type="RefSeq" id="WP_039721949.1">
    <property type="nucleotide sequence ID" value="NZ_JQNX01000007.1"/>
</dbReference>
<reference evidence="8" key="3">
    <citation type="submission" date="2019-03" db="EMBL/GenBank/DDBJ databases">
        <title>Complete genome of Methylacidiphilum kamchatkense Kam1.</title>
        <authorList>
            <person name="Kruse T."/>
            <person name="Murarilal Ratnadevi C."/>
            <person name="Erikstad H.-A."/>
            <person name="Birkeland N.-K."/>
        </authorList>
    </citation>
    <scope>NUCLEOTIDE SEQUENCE [LARGE SCALE GENOMIC DNA]</scope>
    <source>
        <strain evidence="8">kam1</strain>
    </source>
</reference>
<feature type="region of interest" description="Disordered" evidence="4">
    <location>
        <begin position="95"/>
        <end position="115"/>
    </location>
</feature>
<evidence type="ECO:0000256" key="2">
    <source>
        <dbReference type="ARBA" id="ARBA00038695"/>
    </source>
</evidence>
<keyword evidence="1" id="KW-0810">Translation regulation</keyword>
<evidence type="ECO:0000256" key="1">
    <source>
        <dbReference type="ARBA" id="ARBA00022845"/>
    </source>
</evidence>
<proteinExistence type="predicted"/>
<dbReference type="GO" id="GO:0043024">
    <property type="term" value="F:ribosomal small subunit binding"/>
    <property type="evidence" value="ECO:0007669"/>
    <property type="project" value="TreeGrafter"/>
</dbReference>
<dbReference type="SUPFAM" id="SSF69754">
    <property type="entry name" value="Ribosome binding protein Y (YfiA homologue)"/>
    <property type="match status" value="1"/>
</dbReference>
<dbReference type="Pfam" id="PF02482">
    <property type="entry name" value="Ribosomal_S30AE"/>
    <property type="match status" value="1"/>
</dbReference>
<dbReference type="InterPro" id="IPR036567">
    <property type="entry name" value="RHF-like"/>
</dbReference>
<dbReference type="EMBL" id="JQNX01000007">
    <property type="protein sequence ID" value="KIE58095.1"/>
    <property type="molecule type" value="Genomic_DNA"/>
</dbReference>
<dbReference type="PANTHER" id="PTHR33231">
    <property type="entry name" value="30S RIBOSOMAL PROTEIN"/>
    <property type="match status" value="1"/>
</dbReference>
<dbReference type="NCBIfam" id="TIGR00741">
    <property type="entry name" value="yfiA"/>
    <property type="match status" value="1"/>
</dbReference>
<sequence length="115" mass="13390">MQIMISSPTLKLTDALHNHIESKFEKLTRINDRILSAQLNIHHEPSKADISHQAFCIKARLYIPGKDIVAEDRGHDLYQAVDLIVDRLARQLRKRKTDLTDKSRSTTREFKEKEK</sequence>
<dbReference type="InterPro" id="IPR050574">
    <property type="entry name" value="HPF/YfiA_ribosome-assoc"/>
</dbReference>
<dbReference type="STRING" id="1202785.A946_09305"/>
<dbReference type="Gene3D" id="3.30.160.100">
    <property type="entry name" value="Ribosome hibernation promotion factor-like"/>
    <property type="match status" value="1"/>
</dbReference>
<dbReference type="EMBL" id="CP037899">
    <property type="protein sequence ID" value="QDQ41588.1"/>
    <property type="molecule type" value="Genomic_DNA"/>
</dbReference>
<dbReference type="GO" id="GO:0022627">
    <property type="term" value="C:cytosolic small ribosomal subunit"/>
    <property type="evidence" value="ECO:0007669"/>
    <property type="project" value="TreeGrafter"/>
</dbReference>
<dbReference type="PANTHER" id="PTHR33231:SF1">
    <property type="entry name" value="30S RIBOSOMAL PROTEIN"/>
    <property type="match status" value="1"/>
</dbReference>
<accession>A0A0C1V334</accession>
<dbReference type="CDD" id="cd00552">
    <property type="entry name" value="RaiA"/>
    <property type="match status" value="1"/>
</dbReference>
<dbReference type="GO" id="GO:0045900">
    <property type="term" value="P:negative regulation of translational elongation"/>
    <property type="evidence" value="ECO:0007669"/>
    <property type="project" value="TreeGrafter"/>
</dbReference>
<reference evidence="5 7" key="1">
    <citation type="submission" date="2014-08" db="EMBL/GenBank/DDBJ databases">
        <title>Methylacidiphilum kamchatkense strain Kam1 draft genome sequence.</title>
        <authorList>
            <person name="Birkeland N.-K."/>
            <person name="Erikstad H.A."/>
        </authorList>
    </citation>
    <scope>NUCLEOTIDE SEQUENCE [LARGE SCALE GENOMIC DNA]</scope>
    <source>
        <strain evidence="5 7">Kam1</strain>
    </source>
</reference>
<evidence type="ECO:0000313" key="8">
    <source>
        <dbReference type="Proteomes" id="UP000315925"/>
    </source>
</evidence>
<organism evidence="6 8">
    <name type="scientific">Methylacidiphilum kamchatkense Kam1</name>
    <dbReference type="NCBI Taxonomy" id="1202785"/>
    <lineage>
        <taxon>Bacteria</taxon>
        <taxon>Pseudomonadati</taxon>
        <taxon>Verrucomicrobiota</taxon>
        <taxon>Methylacidiphilae</taxon>
        <taxon>Methylacidiphilales</taxon>
        <taxon>Methylacidiphilaceae</taxon>
        <taxon>Methylacidiphilum (ex Ratnadevi et al. 2023)</taxon>
    </lineage>
</organism>
<evidence type="ECO:0000313" key="6">
    <source>
        <dbReference type="EMBL" id="QDQ41588.1"/>
    </source>
</evidence>
<evidence type="ECO:0000313" key="7">
    <source>
        <dbReference type="Proteomes" id="UP000031594"/>
    </source>
</evidence>